<dbReference type="GO" id="GO:0004497">
    <property type="term" value="F:monooxygenase activity"/>
    <property type="evidence" value="ECO:0007669"/>
    <property type="project" value="UniProtKB-ARBA"/>
</dbReference>
<dbReference type="RefSeq" id="WP_094766092.1">
    <property type="nucleotide sequence ID" value="NZ_FUKQ01000063.1"/>
</dbReference>
<evidence type="ECO:0000313" key="7">
    <source>
        <dbReference type="Proteomes" id="UP000188342"/>
    </source>
</evidence>
<accession>A0A1R4KLM6</accession>
<dbReference type="InterPro" id="IPR017941">
    <property type="entry name" value="Rieske_2Fe-2S"/>
</dbReference>
<dbReference type="GO" id="GO:0046872">
    <property type="term" value="F:metal ion binding"/>
    <property type="evidence" value="ECO:0007669"/>
    <property type="project" value="UniProtKB-KW"/>
</dbReference>
<evidence type="ECO:0000256" key="1">
    <source>
        <dbReference type="ARBA" id="ARBA00022714"/>
    </source>
</evidence>
<protein>
    <submittedName>
        <fullName evidence="6">Iron sulphur protein</fullName>
    </submittedName>
</protein>
<feature type="domain" description="Rieske" evidence="5">
    <location>
        <begin position="38"/>
        <end position="130"/>
    </location>
</feature>
<dbReference type="SUPFAM" id="SSF50022">
    <property type="entry name" value="ISP domain"/>
    <property type="match status" value="1"/>
</dbReference>
<proteinExistence type="predicted"/>
<dbReference type="InterPro" id="IPR036922">
    <property type="entry name" value="Rieske_2Fe-2S_sf"/>
</dbReference>
<keyword evidence="4" id="KW-0411">Iron-sulfur</keyword>
<dbReference type="InterPro" id="IPR006311">
    <property type="entry name" value="TAT_signal"/>
</dbReference>
<keyword evidence="2" id="KW-0479">Metal-binding</keyword>
<dbReference type="GO" id="GO:0051537">
    <property type="term" value="F:2 iron, 2 sulfur cluster binding"/>
    <property type="evidence" value="ECO:0007669"/>
    <property type="project" value="UniProtKB-KW"/>
</dbReference>
<evidence type="ECO:0000256" key="2">
    <source>
        <dbReference type="ARBA" id="ARBA00022723"/>
    </source>
</evidence>
<keyword evidence="7" id="KW-1185">Reference proteome</keyword>
<dbReference type="AlphaFoldDB" id="A0A1R4KLM6"/>
<dbReference type="Pfam" id="PF00355">
    <property type="entry name" value="Rieske"/>
    <property type="match status" value="1"/>
</dbReference>
<organism evidence="6 7">
    <name type="scientific">Luteococcus japonicus LSP_Lj1</name>
    <dbReference type="NCBI Taxonomy" id="1255658"/>
    <lineage>
        <taxon>Bacteria</taxon>
        <taxon>Bacillati</taxon>
        <taxon>Actinomycetota</taxon>
        <taxon>Actinomycetes</taxon>
        <taxon>Propionibacteriales</taxon>
        <taxon>Propionibacteriaceae</taxon>
        <taxon>Luteococcus</taxon>
    </lineage>
</organism>
<dbReference type="Gene3D" id="2.102.10.10">
    <property type="entry name" value="Rieske [2Fe-2S] iron-sulphur domain"/>
    <property type="match status" value="1"/>
</dbReference>
<dbReference type="STRING" id="1255658.FM114_15760"/>
<keyword evidence="1" id="KW-0001">2Fe-2S</keyword>
<dbReference type="InterPro" id="IPR019546">
    <property type="entry name" value="TAT_signal_bac_arc"/>
</dbReference>
<dbReference type="EMBL" id="FUKQ01000063">
    <property type="protein sequence ID" value="SJN45250.1"/>
    <property type="molecule type" value="Genomic_DNA"/>
</dbReference>
<name>A0A1R4KLM6_9ACTN</name>
<dbReference type="NCBIfam" id="TIGR01409">
    <property type="entry name" value="TAT_signal_seq"/>
    <property type="match status" value="1"/>
</dbReference>
<dbReference type="OrthoDB" id="25106at2"/>
<evidence type="ECO:0000256" key="3">
    <source>
        <dbReference type="ARBA" id="ARBA00023004"/>
    </source>
</evidence>
<dbReference type="CDD" id="cd03467">
    <property type="entry name" value="Rieske"/>
    <property type="match status" value="1"/>
</dbReference>
<dbReference type="Proteomes" id="UP000188342">
    <property type="component" value="Unassembled WGS sequence"/>
</dbReference>
<dbReference type="PROSITE" id="PS51296">
    <property type="entry name" value="RIESKE"/>
    <property type="match status" value="1"/>
</dbReference>
<sequence>MSPTRRDVLKTAGLAAGAAATTGAVTGCSKPEEVKTGPASIKAADVPVGGAAIIEESNFVVAQPKAGEYKAYTRLCPHAGCKVSKVEKAEIVCTCHNSRFSAADGARLSGPATAGLGPATAKLDGDTVNVSA</sequence>
<reference evidence="6 7" key="1">
    <citation type="submission" date="2017-02" db="EMBL/GenBank/DDBJ databases">
        <authorList>
            <person name="Peterson S.W."/>
        </authorList>
    </citation>
    <scope>NUCLEOTIDE SEQUENCE [LARGE SCALE GENOMIC DNA]</scope>
    <source>
        <strain evidence="6 7">LSP_Lj1</strain>
    </source>
</reference>
<keyword evidence="3" id="KW-0408">Iron</keyword>
<evidence type="ECO:0000256" key="4">
    <source>
        <dbReference type="ARBA" id="ARBA00023014"/>
    </source>
</evidence>
<dbReference type="PROSITE" id="PS51318">
    <property type="entry name" value="TAT"/>
    <property type="match status" value="1"/>
</dbReference>
<gene>
    <name evidence="6" type="ORF">FM114_15760</name>
</gene>
<evidence type="ECO:0000259" key="5">
    <source>
        <dbReference type="PROSITE" id="PS51296"/>
    </source>
</evidence>
<evidence type="ECO:0000313" key="6">
    <source>
        <dbReference type="EMBL" id="SJN45250.1"/>
    </source>
</evidence>
<dbReference type="PROSITE" id="PS51257">
    <property type="entry name" value="PROKAR_LIPOPROTEIN"/>
    <property type="match status" value="1"/>
</dbReference>
<dbReference type="GO" id="GO:0016705">
    <property type="term" value="F:oxidoreductase activity, acting on paired donors, with incorporation or reduction of molecular oxygen"/>
    <property type="evidence" value="ECO:0007669"/>
    <property type="project" value="UniProtKB-ARBA"/>
</dbReference>